<dbReference type="SUPFAM" id="SSF81923">
    <property type="entry name" value="Double Clp-N motif"/>
    <property type="match status" value="1"/>
</dbReference>
<dbReference type="Gene3D" id="1.10.1780.10">
    <property type="entry name" value="Clp, N-terminal domain"/>
    <property type="match status" value="1"/>
</dbReference>
<dbReference type="PRINTS" id="PR00300">
    <property type="entry name" value="CLPPROTEASEA"/>
</dbReference>
<dbReference type="PANTHER" id="PTHR11638:SF184">
    <property type="entry name" value="ATPASE WITH CHAPERONE ACTIVITY"/>
    <property type="match status" value="1"/>
</dbReference>
<dbReference type="InterPro" id="IPR001270">
    <property type="entry name" value="ClpA/B"/>
</dbReference>
<dbReference type="Pfam" id="PF07724">
    <property type="entry name" value="AAA_2"/>
    <property type="match status" value="1"/>
</dbReference>
<dbReference type="FunFam" id="3.40.50.300:FF:000025">
    <property type="entry name" value="ATP-dependent Clp protease subunit"/>
    <property type="match status" value="1"/>
</dbReference>
<dbReference type="InterPro" id="IPR018368">
    <property type="entry name" value="ClpA/B_CS1"/>
</dbReference>
<dbReference type="GO" id="GO:0016887">
    <property type="term" value="F:ATP hydrolysis activity"/>
    <property type="evidence" value="ECO:0007669"/>
    <property type="project" value="InterPro"/>
</dbReference>
<dbReference type="Pfam" id="PF02861">
    <property type="entry name" value="Clp_N"/>
    <property type="match status" value="1"/>
</dbReference>
<comment type="caution">
    <text evidence="9">The sequence shown here is derived from an EMBL/GenBank/DDBJ whole genome shotgun (WGS) entry which is preliminary data.</text>
</comment>
<dbReference type="GO" id="GO:0005524">
    <property type="term" value="F:ATP binding"/>
    <property type="evidence" value="ECO:0007669"/>
    <property type="project" value="UniProtKB-KW"/>
</dbReference>
<gene>
    <name evidence="9" type="ORF">AB204_15625</name>
</gene>
<protein>
    <submittedName>
        <fullName evidence="9">Molecular chaperone</fullName>
    </submittedName>
</protein>
<evidence type="ECO:0000256" key="6">
    <source>
        <dbReference type="PROSITE-ProRule" id="PRU01251"/>
    </source>
</evidence>
<dbReference type="InterPro" id="IPR004176">
    <property type="entry name" value="Clp_R_N"/>
</dbReference>
<evidence type="ECO:0000256" key="2">
    <source>
        <dbReference type="ARBA" id="ARBA00022737"/>
    </source>
</evidence>
<evidence type="ECO:0000313" key="10">
    <source>
        <dbReference type="Proteomes" id="UP000036277"/>
    </source>
</evidence>
<dbReference type="EMBL" id="LFCV01000115">
    <property type="protein sequence ID" value="KMJ44186.1"/>
    <property type="molecule type" value="Genomic_DNA"/>
</dbReference>
<dbReference type="GO" id="GO:0034605">
    <property type="term" value="P:cellular response to heat"/>
    <property type="evidence" value="ECO:0007669"/>
    <property type="project" value="TreeGrafter"/>
</dbReference>
<dbReference type="InterPro" id="IPR019489">
    <property type="entry name" value="Clp_ATPase_C"/>
</dbReference>
<dbReference type="Gene3D" id="1.10.8.60">
    <property type="match status" value="1"/>
</dbReference>
<evidence type="ECO:0000256" key="1">
    <source>
        <dbReference type="ARBA" id="ARBA00008675"/>
    </source>
</evidence>
<dbReference type="InterPro" id="IPR003593">
    <property type="entry name" value="AAA+_ATPase"/>
</dbReference>
<keyword evidence="3" id="KW-0547">Nucleotide-binding</keyword>
<dbReference type="SUPFAM" id="SSF52540">
    <property type="entry name" value="P-loop containing nucleoside triphosphate hydrolases"/>
    <property type="match status" value="2"/>
</dbReference>
<dbReference type="InterPro" id="IPR017729">
    <property type="entry name" value="ATPase_T6SS_ClpV1"/>
</dbReference>
<dbReference type="SMART" id="SM01086">
    <property type="entry name" value="ClpB_D2-small"/>
    <property type="match status" value="1"/>
</dbReference>
<dbReference type="NCBIfam" id="TIGR03345">
    <property type="entry name" value="VI_ClpV1"/>
    <property type="match status" value="1"/>
</dbReference>
<dbReference type="Gene3D" id="3.40.50.300">
    <property type="entry name" value="P-loop containing nucleotide triphosphate hydrolases"/>
    <property type="match status" value="3"/>
</dbReference>
<evidence type="ECO:0000256" key="3">
    <source>
        <dbReference type="ARBA" id="ARBA00022741"/>
    </source>
</evidence>
<dbReference type="GO" id="GO:0005737">
    <property type="term" value="C:cytoplasm"/>
    <property type="evidence" value="ECO:0007669"/>
    <property type="project" value="TreeGrafter"/>
</dbReference>
<evidence type="ECO:0000259" key="8">
    <source>
        <dbReference type="PROSITE" id="PS51903"/>
    </source>
</evidence>
<dbReference type="Pfam" id="PF00004">
    <property type="entry name" value="AAA"/>
    <property type="match status" value="1"/>
</dbReference>
<dbReference type="OrthoDB" id="9803641at2"/>
<dbReference type="STRING" id="880157.AB204_15625"/>
<dbReference type="CDD" id="cd00009">
    <property type="entry name" value="AAA"/>
    <property type="match status" value="1"/>
</dbReference>
<dbReference type="Proteomes" id="UP000036277">
    <property type="component" value="Unassembled WGS sequence"/>
</dbReference>
<dbReference type="PATRIC" id="fig|880157.4.peg.3337"/>
<keyword evidence="7" id="KW-0175">Coiled coil</keyword>
<reference evidence="9 10" key="1">
    <citation type="submission" date="2015-06" db="EMBL/GenBank/DDBJ databases">
        <title>Draft Whole-Genome Sequence of the Entomopathogenic Bacterium Xenorhabdus khoisanae.</title>
        <authorList>
            <person name="Naidoo S."/>
            <person name="Featherston J."/>
            <person name="Gray V.M."/>
        </authorList>
    </citation>
    <scope>NUCLEOTIDE SEQUENCE [LARGE SCALE GENOMIC DNA]</scope>
    <source>
        <strain evidence="9 10">MCB</strain>
    </source>
</reference>
<dbReference type="InterPro" id="IPR027417">
    <property type="entry name" value="P-loop_NTPase"/>
</dbReference>
<sequence length="881" mass="98683">MSEISRSVLFGKLNRILFTSLENATAFCKLRGNPYVELVHWLHQLMQQQNSDLRQLIRHFALDESALTKDIVTALDRLPRGASAISDLSEHIDNAVERAWVYGSLKFGVNEIRSAHLLIGILKTFNLRNALKSISPQFDRINADILLDNFSEICSESDESQARTSPSDAQAEAKSALQQSALQQSALQQYGQELTARARNGEMDPVSGRDEEIRQIVDILMRRRQNNPLLTGEAGVGKTAVIEGLALRIVAGEVPPPLRNVQLWLLDIGMLQAGASVKGEFESRVRKVIDEVQSSPIPIILFIDEIHTLIGAGGQQGTGDAANLLKPALARGQLRTLGATTWSEYKKYIEKDPALTRRFQVVQVHEPDETKALLMLRSLIHPLEQHHHVLLLDEAVEAAVRLSHRYIPARQLPDKAVALLDTACARVAVSQHAEPPQLENCRHRIDSLQIELEIAEREFKVGIGDKQRSETILNELSTLEEQRTQLQERWEQELLLINKIIHLRMELHEEQHDGFHEEFETKHAELSELQQQLKTLQGEEPLIFAAVDDNVVSSVVSDWTGIPLNRMVKDEIDAVLQLADTLSQRVIGQYHGLELIAKRVRTSRAKLDDPNKPVGVFMLCGPSGVGKTETALALAETLYGGEQNLITINMSEFQEAHTVSTLKGAPPGYVGYGEGGVLTEAVRRRPYSVVLLDEIEKAHPDVHEIFFQVFDKGWMEDGEGRHIDFRNTIIILTSNVGADLVSTFCTQQDTIPEPDELSTALRKPLLNVFPAALLGRLLVIPYYPLSDEVMTSIVHLQLGRIKKRLLENHGITATFDDAMVEHIVSRCTEIESGGRMVDAILTNTLLPQISQQLLFASAHDEHYRQLQVSLEQDEFQFQFTD</sequence>
<dbReference type="Pfam" id="PF10431">
    <property type="entry name" value="ClpB_D2-small"/>
    <property type="match status" value="1"/>
</dbReference>
<evidence type="ECO:0000313" key="9">
    <source>
        <dbReference type="EMBL" id="KMJ44186.1"/>
    </source>
</evidence>
<dbReference type="RefSeq" id="WP_047964294.1">
    <property type="nucleotide sequence ID" value="NZ_CAWMBG010000115.1"/>
</dbReference>
<keyword evidence="5" id="KW-0143">Chaperone</keyword>
<dbReference type="PANTHER" id="PTHR11638">
    <property type="entry name" value="ATP-DEPENDENT CLP PROTEASE"/>
    <property type="match status" value="1"/>
</dbReference>
<dbReference type="AlphaFoldDB" id="A0A0J5FPG5"/>
<keyword evidence="2 6" id="KW-0677">Repeat</keyword>
<feature type="coiled-coil region" evidence="7">
    <location>
        <begin position="438"/>
        <end position="489"/>
    </location>
</feature>
<dbReference type="PROSITE" id="PS51903">
    <property type="entry name" value="CLP_R"/>
    <property type="match status" value="1"/>
</dbReference>
<dbReference type="InterPro" id="IPR050130">
    <property type="entry name" value="ClpA_ClpB"/>
</dbReference>
<dbReference type="CDD" id="cd19499">
    <property type="entry name" value="RecA-like_ClpB_Hsp104-like"/>
    <property type="match status" value="1"/>
</dbReference>
<dbReference type="InterPro" id="IPR036628">
    <property type="entry name" value="Clp_N_dom_sf"/>
</dbReference>
<accession>A0A0J5FPG5</accession>
<organism evidence="9 10">
    <name type="scientific">Xenorhabdus khoisanae</name>
    <dbReference type="NCBI Taxonomy" id="880157"/>
    <lineage>
        <taxon>Bacteria</taxon>
        <taxon>Pseudomonadati</taxon>
        <taxon>Pseudomonadota</taxon>
        <taxon>Gammaproteobacteria</taxon>
        <taxon>Enterobacterales</taxon>
        <taxon>Morganellaceae</taxon>
        <taxon>Xenorhabdus</taxon>
    </lineage>
</organism>
<evidence type="ECO:0000256" key="5">
    <source>
        <dbReference type="ARBA" id="ARBA00023186"/>
    </source>
</evidence>
<evidence type="ECO:0000256" key="7">
    <source>
        <dbReference type="SAM" id="Coils"/>
    </source>
</evidence>
<feature type="domain" description="Clp R" evidence="8">
    <location>
        <begin position="10"/>
        <end position="152"/>
    </location>
</feature>
<evidence type="ECO:0000256" key="4">
    <source>
        <dbReference type="ARBA" id="ARBA00022840"/>
    </source>
</evidence>
<keyword evidence="4" id="KW-0067">ATP-binding</keyword>
<dbReference type="SMART" id="SM00382">
    <property type="entry name" value="AAA"/>
    <property type="match status" value="2"/>
</dbReference>
<comment type="similarity">
    <text evidence="1">Belongs to the ClpA/ClpB family.</text>
</comment>
<proteinExistence type="inferred from homology"/>
<keyword evidence="10" id="KW-1185">Reference proteome</keyword>
<dbReference type="PROSITE" id="PS00870">
    <property type="entry name" value="CLPAB_1"/>
    <property type="match status" value="1"/>
</dbReference>
<dbReference type="InterPro" id="IPR041546">
    <property type="entry name" value="ClpA/ClpB_AAA_lid"/>
</dbReference>
<name>A0A0J5FPG5_9GAMM</name>
<dbReference type="Pfam" id="PF17871">
    <property type="entry name" value="AAA_lid_9"/>
    <property type="match status" value="1"/>
</dbReference>
<dbReference type="InterPro" id="IPR003959">
    <property type="entry name" value="ATPase_AAA_core"/>
</dbReference>